<proteinExistence type="predicted"/>
<organism evidence="1 2">
    <name type="scientific">Batillaria attramentaria</name>
    <dbReference type="NCBI Taxonomy" id="370345"/>
    <lineage>
        <taxon>Eukaryota</taxon>
        <taxon>Metazoa</taxon>
        <taxon>Spiralia</taxon>
        <taxon>Lophotrochozoa</taxon>
        <taxon>Mollusca</taxon>
        <taxon>Gastropoda</taxon>
        <taxon>Caenogastropoda</taxon>
        <taxon>Sorbeoconcha</taxon>
        <taxon>Cerithioidea</taxon>
        <taxon>Batillariidae</taxon>
        <taxon>Batillaria</taxon>
    </lineage>
</organism>
<name>A0ABD0KLQ1_9CAEN</name>
<protein>
    <submittedName>
        <fullName evidence="1">Uncharacterized protein</fullName>
    </submittedName>
</protein>
<keyword evidence="2" id="KW-1185">Reference proteome</keyword>
<evidence type="ECO:0000313" key="2">
    <source>
        <dbReference type="Proteomes" id="UP001519460"/>
    </source>
</evidence>
<dbReference type="EMBL" id="JACVVK020000156">
    <property type="protein sequence ID" value="KAK7487996.1"/>
    <property type="molecule type" value="Genomic_DNA"/>
</dbReference>
<comment type="caution">
    <text evidence="1">The sequence shown here is derived from an EMBL/GenBank/DDBJ whole genome shotgun (WGS) entry which is preliminary data.</text>
</comment>
<sequence length="130" mass="14293">MHDLRKNRVEPANLASRNNQQCYIVRQQISAIPGFTAGTNTRHINYEMCKPAVGTEEHWKKESVYTTSTSPDHSPRSRVDHGRYVNSVCVGPGLAGPGEGHSFSLPCRRHNAACVLLPLVHLSIASITCS</sequence>
<dbReference type="Proteomes" id="UP001519460">
    <property type="component" value="Unassembled WGS sequence"/>
</dbReference>
<dbReference type="AlphaFoldDB" id="A0ABD0KLQ1"/>
<accession>A0ABD0KLQ1</accession>
<reference evidence="1 2" key="1">
    <citation type="journal article" date="2023" name="Sci. Data">
        <title>Genome assembly of the Korean intertidal mud-creeper Batillaria attramentaria.</title>
        <authorList>
            <person name="Patra A.K."/>
            <person name="Ho P.T."/>
            <person name="Jun S."/>
            <person name="Lee S.J."/>
            <person name="Kim Y."/>
            <person name="Won Y.J."/>
        </authorList>
    </citation>
    <scope>NUCLEOTIDE SEQUENCE [LARGE SCALE GENOMIC DNA]</scope>
    <source>
        <strain evidence="1">Wonlab-2016</strain>
    </source>
</reference>
<evidence type="ECO:0000313" key="1">
    <source>
        <dbReference type="EMBL" id="KAK7487996.1"/>
    </source>
</evidence>
<gene>
    <name evidence="1" type="ORF">BaRGS_00020741</name>
</gene>